<evidence type="ECO:0000313" key="1">
    <source>
        <dbReference type="EMBL" id="GAJ11886.1"/>
    </source>
</evidence>
<protein>
    <submittedName>
        <fullName evidence="1">Uncharacterized protein</fullName>
    </submittedName>
</protein>
<accession>X1VDA7</accession>
<name>X1VDA7_9ZZZZ</name>
<reference evidence="1" key="1">
    <citation type="journal article" date="2014" name="Front. Microbiol.">
        <title>High frequency of phylogenetically diverse reductive dehalogenase-homologous genes in deep subseafloor sedimentary metagenomes.</title>
        <authorList>
            <person name="Kawai M."/>
            <person name="Futagami T."/>
            <person name="Toyoda A."/>
            <person name="Takaki Y."/>
            <person name="Nishi S."/>
            <person name="Hori S."/>
            <person name="Arai W."/>
            <person name="Tsubouchi T."/>
            <person name="Morono Y."/>
            <person name="Uchiyama I."/>
            <person name="Ito T."/>
            <person name="Fujiyama A."/>
            <person name="Inagaki F."/>
            <person name="Takami H."/>
        </authorList>
    </citation>
    <scope>NUCLEOTIDE SEQUENCE</scope>
    <source>
        <strain evidence="1">Expedition CK06-06</strain>
    </source>
</reference>
<sequence>MGGGSAADDGDPDKIVNKASLVLELENNSEDTRIIKVLPFNDLIKYDALANNTTPIHVQYSLSQEYEHFLYSDNQDFEFKFGVLFESDYYDEIDYLITFDNVTFTMNYKHRPITYSVLLVKMDDKLPWNTISTNKIKVNISNWS</sequence>
<dbReference type="AlphaFoldDB" id="X1VDA7"/>
<dbReference type="EMBL" id="BARW01028342">
    <property type="protein sequence ID" value="GAJ11886.1"/>
    <property type="molecule type" value="Genomic_DNA"/>
</dbReference>
<organism evidence="1">
    <name type="scientific">marine sediment metagenome</name>
    <dbReference type="NCBI Taxonomy" id="412755"/>
    <lineage>
        <taxon>unclassified sequences</taxon>
        <taxon>metagenomes</taxon>
        <taxon>ecological metagenomes</taxon>
    </lineage>
</organism>
<proteinExistence type="predicted"/>
<comment type="caution">
    <text evidence="1">The sequence shown here is derived from an EMBL/GenBank/DDBJ whole genome shotgun (WGS) entry which is preliminary data.</text>
</comment>
<feature type="non-terminal residue" evidence="1">
    <location>
        <position position="144"/>
    </location>
</feature>
<gene>
    <name evidence="1" type="ORF">S12H4_45782</name>
</gene>